<dbReference type="GO" id="GO:0000287">
    <property type="term" value="F:magnesium ion binding"/>
    <property type="evidence" value="ECO:0007669"/>
    <property type="project" value="TreeGrafter"/>
</dbReference>
<dbReference type="InterPro" id="IPR036412">
    <property type="entry name" value="HAD-like_sf"/>
</dbReference>
<dbReference type="InterPro" id="IPR023214">
    <property type="entry name" value="HAD_sf"/>
</dbReference>
<dbReference type="GO" id="GO:0005829">
    <property type="term" value="C:cytosol"/>
    <property type="evidence" value="ECO:0007669"/>
    <property type="project" value="TreeGrafter"/>
</dbReference>
<dbReference type="Gene3D" id="3.40.50.1000">
    <property type="entry name" value="HAD superfamily/HAD-like"/>
    <property type="match status" value="1"/>
</dbReference>
<protein>
    <submittedName>
        <fullName evidence="1">Cof-type HAD-IIB family hydrolase</fullName>
    </submittedName>
</protein>
<dbReference type="InterPro" id="IPR006379">
    <property type="entry name" value="HAD-SF_hydro_IIB"/>
</dbReference>
<accession>A0A857LZF0</accession>
<organism evidence="1">
    <name type="scientific">Gordonia amarae</name>
    <dbReference type="NCBI Taxonomy" id="36821"/>
    <lineage>
        <taxon>Bacteria</taxon>
        <taxon>Bacillati</taxon>
        <taxon>Actinomycetota</taxon>
        <taxon>Actinomycetes</taxon>
        <taxon>Mycobacteriales</taxon>
        <taxon>Gordoniaceae</taxon>
        <taxon>Gordonia</taxon>
    </lineage>
</organism>
<sequence length="279" mass="29598">MTTNLPGPPTLIASDVDGTLIDSRNRVSQRTIDVLGAARDAGAEFVLATGRPPRWIPEITDQLAGTRARVRYCVCANGAIVYDLENDRILHSAELAPDVQRHLGDIVARLLPTAGVASERAGKSAHDAATPPFVATPGYQHAWLNPDHVEVSDDEIFAEPAVKLLIRAPEMQSIDMAAILADEVGDLAQITYSTSHGLVELSVPGTHKASGLRSLIDLTGLGDVTSMAFGDMPNDIEMLTWADHGVAMGHGDPAALAAADEVTVGNDDDGVAVVLERWF</sequence>
<dbReference type="InterPro" id="IPR000150">
    <property type="entry name" value="Cof"/>
</dbReference>
<dbReference type="EMBL" id="CP045810">
    <property type="protein sequence ID" value="QHN41606.1"/>
    <property type="molecule type" value="Genomic_DNA"/>
</dbReference>
<dbReference type="Gene3D" id="3.30.1240.10">
    <property type="match status" value="1"/>
</dbReference>
<proteinExistence type="predicted"/>
<dbReference type="RefSeq" id="WP_005183579.1">
    <property type="nucleotide sequence ID" value="NZ_CP045804.1"/>
</dbReference>
<name>A0A857LZF0_9ACTN</name>
<dbReference type="Pfam" id="PF08282">
    <property type="entry name" value="Hydrolase_3"/>
    <property type="match status" value="1"/>
</dbReference>
<reference evidence="1" key="1">
    <citation type="journal article" date="2021" name="Nat. Microbiol.">
        <title>Cocultivation of an ultrasmall environmental parasitic bacterium with lytic ability against bacteria associated with wastewater foams.</title>
        <authorList>
            <person name="Batinovic S."/>
            <person name="Rose J.J.A."/>
            <person name="Ratcliffe J."/>
            <person name="Seviour R.J."/>
            <person name="Petrovski S."/>
        </authorList>
    </citation>
    <scope>NUCLEOTIDE SEQUENCE</scope>
    <source>
        <strain evidence="1">CON44</strain>
    </source>
</reference>
<dbReference type="PANTHER" id="PTHR10000">
    <property type="entry name" value="PHOSPHOSERINE PHOSPHATASE"/>
    <property type="match status" value="1"/>
</dbReference>
<dbReference type="NCBIfam" id="TIGR01484">
    <property type="entry name" value="HAD-SF-IIB"/>
    <property type="match status" value="1"/>
</dbReference>
<dbReference type="AlphaFoldDB" id="A0A857LZF0"/>
<evidence type="ECO:0000313" key="1">
    <source>
        <dbReference type="EMBL" id="QHN41606.1"/>
    </source>
</evidence>
<keyword evidence="1" id="KW-0378">Hydrolase</keyword>
<dbReference type="SUPFAM" id="SSF56784">
    <property type="entry name" value="HAD-like"/>
    <property type="match status" value="1"/>
</dbReference>
<gene>
    <name evidence="1" type="ORF">GII30_22780</name>
</gene>
<dbReference type="GO" id="GO:0016791">
    <property type="term" value="F:phosphatase activity"/>
    <property type="evidence" value="ECO:0007669"/>
    <property type="project" value="TreeGrafter"/>
</dbReference>
<dbReference type="PANTHER" id="PTHR10000:SF8">
    <property type="entry name" value="HAD SUPERFAMILY HYDROLASE-LIKE, TYPE 3"/>
    <property type="match status" value="1"/>
</dbReference>
<dbReference type="NCBIfam" id="TIGR00099">
    <property type="entry name" value="Cof-subfamily"/>
    <property type="match status" value="1"/>
</dbReference>